<dbReference type="Gene3D" id="3.30.1360.120">
    <property type="entry name" value="Probable tRNA modification gtpase trme, domain 1"/>
    <property type="match status" value="1"/>
</dbReference>
<evidence type="ECO:0000256" key="4">
    <source>
        <dbReference type="ARBA" id="ARBA00022723"/>
    </source>
</evidence>
<dbReference type="PROSITE" id="PS51709">
    <property type="entry name" value="G_TRME"/>
    <property type="match status" value="1"/>
</dbReference>
<dbReference type="FunFam" id="3.40.50.300:FF:001376">
    <property type="entry name" value="tRNA modification GTPase MnmE"/>
    <property type="match status" value="1"/>
</dbReference>
<keyword evidence="9 10" id="KW-0342">GTP-binding</keyword>
<dbReference type="GO" id="GO:0005525">
    <property type="term" value="F:GTP binding"/>
    <property type="evidence" value="ECO:0007669"/>
    <property type="project" value="UniProtKB-UniRule"/>
</dbReference>
<comment type="function">
    <text evidence="10">Exhibits a very high intrinsic GTPase hydrolysis rate. Involved in the addition of a carboxymethylaminomethyl (cmnm) group at the wobble position (U34) of certain tRNAs, forming tRNA-cmnm(5)s(2)U34.</text>
</comment>
<comment type="caution">
    <text evidence="13">The sequence shown here is derived from an EMBL/GenBank/DDBJ whole genome shotgun (WGS) entry which is preliminary data.</text>
</comment>
<accession>R7ZZ76</accession>
<keyword evidence="5 10" id="KW-0547">Nucleotide-binding</keyword>
<dbReference type="NCBIfam" id="NF003661">
    <property type="entry name" value="PRK05291.1-3"/>
    <property type="match status" value="1"/>
</dbReference>
<dbReference type="GO" id="GO:0005829">
    <property type="term" value="C:cytosol"/>
    <property type="evidence" value="ECO:0007669"/>
    <property type="project" value="TreeGrafter"/>
</dbReference>
<protein>
    <recommendedName>
        <fullName evidence="10">tRNA modification GTPase MnmE</fullName>
        <ecNumber evidence="10">3.6.-.-</ecNumber>
    </recommendedName>
</protein>
<dbReference type="PANTHER" id="PTHR42714">
    <property type="entry name" value="TRNA MODIFICATION GTPASE GTPBP3"/>
    <property type="match status" value="1"/>
</dbReference>
<keyword evidence="7 10" id="KW-0460">Magnesium</keyword>
<dbReference type="OrthoDB" id="9805918at2"/>
<dbReference type="GO" id="GO:0030488">
    <property type="term" value="P:tRNA methylation"/>
    <property type="evidence" value="ECO:0007669"/>
    <property type="project" value="TreeGrafter"/>
</dbReference>
<dbReference type="FunFam" id="3.30.1360.120:FF:000003">
    <property type="entry name" value="tRNA modification GTPase MnmE"/>
    <property type="match status" value="1"/>
</dbReference>
<feature type="binding site" evidence="10">
    <location>
        <position position="257"/>
    </location>
    <ligand>
        <name>K(+)</name>
        <dbReference type="ChEBI" id="CHEBI:29103"/>
    </ligand>
</feature>
<feature type="binding site" evidence="10">
    <location>
        <position position="237"/>
    </location>
    <ligand>
        <name>Mg(2+)</name>
        <dbReference type="ChEBI" id="CHEBI:18420"/>
    </ligand>
</feature>
<keyword evidence="3 10" id="KW-0819">tRNA processing</keyword>
<dbReference type="NCBIfam" id="TIGR00231">
    <property type="entry name" value="small_GTP"/>
    <property type="match status" value="1"/>
</dbReference>
<evidence type="ECO:0000256" key="9">
    <source>
        <dbReference type="ARBA" id="ARBA00023134"/>
    </source>
</evidence>
<feature type="domain" description="TrmE-type G" evidence="12">
    <location>
        <begin position="223"/>
        <end position="382"/>
    </location>
</feature>
<evidence type="ECO:0000256" key="7">
    <source>
        <dbReference type="ARBA" id="ARBA00022842"/>
    </source>
</evidence>
<dbReference type="Proteomes" id="UP000013909">
    <property type="component" value="Unassembled WGS sequence"/>
</dbReference>
<evidence type="ECO:0000256" key="10">
    <source>
        <dbReference type="HAMAP-Rule" id="MF_00379"/>
    </source>
</evidence>
<dbReference type="InterPro" id="IPR025867">
    <property type="entry name" value="MnmE_helical"/>
</dbReference>
<dbReference type="InterPro" id="IPR018948">
    <property type="entry name" value="GTP-bd_TrmE_N"/>
</dbReference>
<feature type="binding site" evidence="10">
    <location>
        <begin position="252"/>
        <end position="258"/>
    </location>
    <ligand>
        <name>GTP</name>
        <dbReference type="ChEBI" id="CHEBI:37565"/>
    </ligand>
</feature>
<dbReference type="SUPFAM" id="SSF116878">
    <property type="entry name" value="TrmE connector domain"/>
    <property type="match status" value="1"/>
</dbReference>
<feature type="binding site" evidence="10">
    <location>
        <begin position="233"/>
        <end position="238"/>
    </location>
    <ligand>
        <name>GTP</name>
        <dbReference type="ChEBI" id="CHEBI:37565"/>
    </ligand>
</feature>
<comment type="subcellular location">
    <subcellularLocation>
        <location evidence="10">Cytoplasm</location>
    </subcellularLocation>
</comment>
<dbReference type="SUPFAM" id="SSF52540">
    <property type="entry name" value="P-loop containing nucleoside triphosphate hydrolases"/>
    <property type="match status" value="1"/>
</dbReference>
<evidence type="ECO:0000256" key="11">
    <source>
        <dbReference type="RuleBase" id="RU003313"/>
    </source>
</evidence>
<keyword evidence="14" id="KW-1185">Reference proteome</keyword>
<feature type="binding site" evidence="10">
    <location>
        <position position="254"/>
    </location>
    <ligand>
        <name>K(+)</name>
        <dbReference type="ChEBI" id="CHEBI:29103"/>
    </ligand>
</feature>
<sequence length="460" mass="50701">MLDSLGGKPDTIVALATPQGVGAIAVIRLSGPDAIPLANQVFHGRNLTKQNSHTIHFGTIRDGNRIIDEVLVSIFKSPKSFTKEDAVEISTHGSSYIVNSVIKLLIRKGARPAKPGEFTLRAFLNGQFDLAQAEAVADLIHSDSEASHQAALHQMRGGFSSEIKVLREQLIHFASMIELELDFTEEDVEFASRPDLRILVERLLRVIEQLIGSFDLGNVIKNGVPTVIAGKPNAGKSTLLNALLNEEKAIVSDIAGTTRDFIEDEINIGGVIFRFIDTAGLRETTDTIEAIGVSRTQEKMKTASLILYMFDLGDTDMVEINRDINKLENLGVPFLKVANKVDKAKTQFISELKDMFPDTIFISAGNRENLEGLKSRILELVNLDKFKTGNTVVTNIRHYDALVNTRQSLLDVLEGLDNEVTNDFLAMDIRRSLHFLGEITGEITTDDLLANIFSKFCIGK</sequence>
<organism evidence="13 14">
    <name type="scientific">Lunatimonas lonarensis</name>
    <dbReference type="NCBI Taxonomy" id="1232681"/>
    <lineage>
        <taxon>Bacteria</taxon>
        <taxon>Pseudomonadati</taxon>
        <taxon>Bacteroidota</taxon>
        <taxon>Cytophagia</taxon>
        <taxon>Cytophagales</taxon>
        <taxon>Cyclobacteriaceae</taxon>
    </lineage>
</organism>
<evidence type="ECO:0000313" key="14">
    <source>
        <dbReference type="Proteomes" id="UP000013909"/>
    </source>
</evidence>
<gene>
    <name evidence="10" type="primary">mnmE</name>
    <name evidence="10" type="synonym">trmE</name>
    <name evidence="13" type="ORF">ADIS_0155</name>
</gene>
<evidence type="ECO:0000256" key="6">
    <source>
        <dbReference type="ARBA" id="ARBA00022801"/>
    </source>
</evidence>
<dbReference type="CDD" id="cd14858">
    <property type="entry name" value="TrmE_N"/>
    <property type="match status" value="1"/>
</dbReference>
<dbReference type="GO" id="GO:0046872">
    <property type="term" value="F:metal ion binding"/>
    <property type="evidence" value="ECO:0007669"/>
    <property type="project" value="UniProtKB-KW"/>
</dbReference>
<comment type="cofactor">
    <cofactor evidence="10">
        <name>K(+)</name>
        <dbReference type="ChEBI" id="CHEBI:29103"/>
    </cofactor>
    <text evidence="10">Binds 1 potassium ion per subunit.</text>
</comment>
<keyword evidence="4 10" id="KW-0479">Metal-binding</keyword>
<dbReference type="InterPro" id="IPR006073">
    <property type="entry name" value="GTP-bd"/>
</dbReference>
<evidence type="ECO:0000256" key="2">
    <source>
        <dbReference type="ARBA" id="ARBA00022490"/>
    </source>
</evidence>
<dbReference type="STRING" id="1232681.ADIS_0155"/>
<dbReference type="EC" id="3.6.-.-" evidence="10"/>
<dbReference type="Pfam" id="PF01926">
    <property type="entry name" value="MMR_HSR1"/>
    <property type="match status" value="1"/>
</dbReference>
<dbReference type="GO" id="GO:0003924">
    <property type="term" value="F:GTPase activity"/>
    <property type="evidence" value="ECO:0007669"/>
    <property type="project" value="UniProtKB-UniRule"/>
</dbReference>
<evidence type="ECO:0000256" key="3">
    <source>
        <dbReference type="ARBA" id="ARBA00022694"/>
    </source>
</evidence>
<comment type="similarity">
    <text evidence="1 10 11">Belongs to the TRAFAC class TrmE-Era-EngA-EngB-Septin-like GTPase superfamily. TrmE GTPase family.</text>
</comment>
<dbReference type="HAMAP" id="MF_00379">
    <property type="entry name" value="GTPase_MnmE"/>
    <property type="match status" value="1"/>
</dbReference>
<dbReference type="Pfam" id="PF12631">
    <property type="entry name" value="MnmE_helical"/>
    <property type="match status" value="1"/>
</dbReference>
<feature type="binding site" evidence="10">
    <location>
        <position position="258"/>
    </location>
    <ligand>
        <name>Mg(2+)</name>
        <dbReference type="ChEBI" id="CHEBI:18420"/>
    </ligand>
</feature>
<dbReference type="EMBL" id="AQHR01000007">
    <property type="protein sequence ID" value="EON79353.1"/>
    <property type="molecule type" value="Genomic_DNA"/>
</dbReference>
<dbReference type="AlphaFoldDB" id="R7ZZ76"/>
<comment type="caution">
    <text evidence="10">Lacks conserved residue(s) required for the propagation of feature annotation.</text>
</comment>
<evidence type="ECO:0000313" key="13">
    <source>
        <dbReference type="EMBL" id="EON79353.1"/>
    </source>
</evidence>
<evidence type="ECO:0000256" key="5">
    <source>
        <dbReference type="ARBA" id="ARBA00022741"/>
    </source>
</evidence>
<dbReference type="CDD" id="cd04164">
    <property type="entry name" value="trmE"/>
    <property type="match status" value="1"/>
</dbReference>
<evidence type="ECO:0000256" key="8">
    <source>
        <dbReference type="ARBA" id="ARBA00022958"/>
    </source>
</evidence>
<feature type="binding site" evidence="10">
    <location>
        <position position="233"/>
    </location>
    <ligand>
        <name>K(+)</name>
        <dbReference type="ChEBI" id="CHEBI:29103"/>
    </ligand>
</feature>
<evidence type="ECO:0000256" key="1">
    <source>
        <dbReference type="ARBA" id="ARBA00011043"/>
    </source>
</evidence>
<reference evidence="13 14" key="1">
    <citation type="submission" date="2013-02" db="EMBL/GenBank/DDBJ databases">
        <title>A novel strain isolated from Lonar lake, Maharashtra, India.</title>
        <authorList>
            <person name="Singh A."/>
        </authorList>
    </citation>
    <scope>NUCLEOTIDE SEQUENCE [LARGE SCALE GENOMIC DNA]</scope>
    <source>
        <strain evidence="13 14">AK24</strain>
    </source>
</reference>
<dbReference type="InterPro" id="IPR027417">
    <property type="entry name" value="P-loop_NTPase"/>
</dbReference>
<dbReference type="InterPro" id="IPR027266">
    <property type="entry name" value="TrmE/GcvT-like"/>
</dbReference>
<dbReference type="InterPro" id="IPR027368">
    <property type="entry name" value="MnmE_dom2"/>
</dbReference>
<keyword evidence="8 10" id="KW-0630">Potassium</keyword>
<evidence type="ECO:0000259" key="12">
    <source>
        <dbReference type="PROSITE" id="PS51709"/>
    </source>
</evidence>
<dbReference type="Pfam" id="PF10396">
    <property type="entry name" value="TrmE_N"/>
    <property type="match status" value="1"/>
</dbReference>
<dbReference type="InterPro" id="IPR005225">
    <property type="entry name" value="Small_GTP-bd"/>
</dbReference>
<dbReference type="PANTHER" id="PTHR42714:SF2">
    <property type="entry name" value="TRNA MODIFICATION GTPASE GTPBP3, MITOCHONDRIAL"/>
    <property type="match status" value="1"/>
</dbReference>
<dbReference type="RefSeq" id="WP_010852307.1">
    <property type="nucleotide sequence ID" value="NZ_AQHR01000007.1"/>
</dbReference>
<feature type="binding site" evidence="10">
    <location>
        <position position="252"/>
    </location>
    <ligand>
        <name>K(+)</name>
        <dbReference type="ChEBI" id="CHEBI:29103"/>
    </ligand>
</feature>
<dbReference type="GO" id="GO:0002098">
    <property type="term" value="P:tRNA wobble uridine modification"/>
    <property type="evidence" value="ECO:0007669"/>
    <property type="project" value="TreeGrafter"/>
</dbReference>
<comment type="subunit">
    <text evidence="10">Homodimer. Heterotetramer of two MnmE and two MnmG subunits.</text>
</comment>
<dbReference type="NCBIfam" id="TIGR00450">
    <property type="entry name" value="mnmE_trmE_thdF"/>
    <property type="match status" value="1"/>
</dbReference>
<dbReference type="GO" id="GO:0042802">
    <property type="term" value="F:identical protein binding"/>
    <property type="evidence" value="ECO:0007669"/>
    <property type="project" value="UniProtKB-ARBA"/>
</dbReference>
<dbReference type="PATRIC" id="fig|1288963.3.peg.153"/>
<keyword evidence="2 10" id="KW-0963">Cytoplasm</keyword>
<dbReference type="InterPro" id="IPR004520">
    <property type="entry name" value="GTPase_MnmE"/>
</dbReference>
<dbReference type="InterPro" id="IPR031168">
    <property type="entry name" value="G_TrmE"/>
</dbReference>
<keyword evidence="6 10" id="KW-0378">Hydrolase</keyword>
<feature type="binding site" evidence="10">
    <location>
        <begin position="277"/>
        <end position="280"/>
    </location>
    <ligand>
        <name>GTP</name>
        <dbReference type="ChEBI" id="CHEBI:37565"/>
    </ligand>
</feature>
<name>R7ZZ76_9BACT</name>
<dbReference type="Gene3D" id="1.20.120.430">
    <property type="entry name" value="tRNA modification GTPase MnmE domain 2"/>
    <property type="match status" value="1"/>
</dbReference>
<proteinExistence type="inferred from homology"/>
<dbReference type="Gene3D" id="3.40.50.300">
    <property type="entry name" value="P-loop containing nucleotide triphosphate hydrolases"/>
    <property type="match status" value="1"/>
</dbReference>